<name>A0A1I2N348_9ACTN</name>
<protein>
    <submittedName>
        <fullName evidence="1">Uncharacterized protein</fullName>
    </submittedName>
</protein>
<accession>A0A1I2N348</accession>
<evidence type="ECO:0000313" key="1">
    <source>
        <dbReference type="EMBL" id="SFF97828.1"/>
    </source>
</evidence>
<reference evidence="1 2" key="1">
    <citation type="submission" date="2016-10" db="EMBL/GenBank/DDBJ databases">
        <authorList>
            <person name="de Groot N.N."/>
        </authorList>
    </citation>
    <scope>NUCLEOTIDE SEQUENCE [LARGE SCALE GENOMIC DNA]</scope>
    <source>
        <strain evidence="1 2">OK461</strain>
    </source>
</reference>
<dbReference type="AlphaFoldDB" id="A0A1I2N348"/>
<organism evidence="1 2">
    <name type="scientific">Streptomyces mirabilis</name>
    <dbReference type="NCBI Taxonomy" id="68239"/>
    <lineage>
        <taxon>Bacteria</taxon>
        <taxon>Bacillati</taxon>
        <taxon>Actinomycetota</taxon>
        <taxon>Actinomycetes</taxon>
        <taxon>Kitasatosporales</taxon>
        <taxon>Streptomycetaceae</taxon>
        <taxon>Streptomyces</taxon>
    </lineage>
</organism>
<proteinExistence type="predicted"/>
<dbReference type="RefSeq" id="WP_256258640.1">
    <property type="nucleotide sequence ID" value="NZ_FONR01000014.1"/>
</dbReference>
<evidence type="ECO:0000313" key="2">
    <source>
        <dbReference type="Proteomes" id="UP000181942"/>
    </source>
</evidence>
<dbReference type="Proteomes" id="UP000181942">
    <property type="component" value="Unassembled WGS sequence"/>
</dbReference>
<sequence length="84" mass="8865">MLTAALPHNCSRASPISSSAIVANILRAIGIRPLAARSRAWLQMVREAPPSVLANALGISAATAMRYAERAGTDYLAYASIAKR</sequence>
<gene>
    <name evidence="1" type="ORF">SAMN02787118_114151</name>
</gene>
<dbReference type="EMBL" id="FONR01000014">
    <property type="protein sequence ID" value="SFF97828.1"/>
    <property type="molecule type" value="Genomic_DNA"/>
</dbReference>